<keyword evidence="10" id="KW-1185">Reference proteome</keyword>
<dbReference type="EMBL" id="CAJVCE010000024">
    <property type="protein sequence ID" value="CAG7654941.1"/>
    <property type="molecule type" value="Genomic_DNA"/>
</dbReference>
<evidence type="ECO:0000256" key="2">
    <source>
        <dbReference type="ARBA" id="ARBA00022448"/>
    </source>
</evidence>
<comment type="similarity">
    <text evidence="7">Belongs to the binding-protein-dependent transport system permease family.</text>
</comment>
<evidence type="ECO:0000256" key="3">
    <source>
        <dbReference type="ARBA" id="ARBA00022475"/>
    </source>
</evidence>
<feature type="transmembrane region" description="Helical" evidence="7">
    <location>
        <begin position="188"/>
        <end position="212"/>
    </location>
</feature>
<feature type="transmembrane region" description="Helical" evidence="7">
    <location>
        <begin position="143"/>
        <end position="168"/>
    </location>
</feature>
<keyword evidence="2 7" id="KW-0813">Transport</keyword>
<feature type="transmembrane region" description="Helical" evidence="7">
    <location>
        <begin position="103"/>
        <end position="122"/>
    </location>
</feature>
<dbReference type="Pfam" id="PF00528">
    <property type="entry name" value="BPD_transp_1"/>
    <property type="match status" value="1"/>
</dbReference>
<sequence>MNHPLEQASLQTTRSQATSARRSGWHRLLKSIRRNWELYALFAPVLAYFIVFEYVPMYGVQIAFKDFIATKGIWGSPWVGFKHFERFFDSFYFWRLIRNTLGIGLYQLVVGFPIPILLALMIHEVRSSKFRRFIQTITYAPHFLSTVVVVGMIMMFLSPQGGMVNLLVKAFGGEPIAFMTEPSWFKTVFVLSGVWQQMGWSSIIYLAALAGVDPQLHEAARVDGAGRLKRIWHINLPHLMPTIVVLLILNVGSILGVGFEKVFLMQNNLNMETSDVISTNVYRSGILGAQYSFSAAVGLFNSVVNFIMLITVNRIARKLSETSLW</sequence>
<evidence type="ECO:0000259" key="8">
    <source>
        <dbReference type="PROSITE" id="PS50928"/>
    </source>
</evidence>
<dbReference type="PANTHER" id="PTHR43227">
    <property type="entry name" value="BLL4140 PROTEIN"/>
    <property type="match status" value="1"/>
</dbReference>
<protein>
    <submittedName>
        <fullName evidence="9">Multiple-sugar transport system permease YteP</fullName>
    </submittedName>
</protein>
<evidence type="ECO:0000256" key="7">
    <source>
        <dbReference type="RuleBase" id="RU363032"/>
    </source>
</evidence>
<comment type="caution">
    <text evidence="9">The sequence shown here is derived from an EMBL/GenBank/DDBJ whole genome shotgun (WGS) entry which is preliminary data.</text>
</comment>
<dbReference type="Proteomes" id="UP000730618">
    <property type="component" value="Unassembled WGS sequence"/>
</dbReference>
<dbReference type="PANTHER" id="PTHR43227:SF11">
    <property type="entry name" value="BLL4140 PROTEIN"/>
    <property type="match status" value="1"/>
</dbReference>
<keyword evidence="6 7" id="KW-0472">Membrane</keyword>
<feature type="transmembrane region" description="Helical" evidence="7">
    <location>
        <begin position="36"/>
        <end position="55"/>
    </location>
</feature>
<accession>A0ABN7TTA8</accession>
<reference evidence="9 10" key="1">
    <citation type="submission" date="2021-06" db="EMBL/GenBank/DDBJ databases">
        <authorList>
            <person name="Criscuolo A."/>
        </authorList>
    </citation>
    <scope>NUCLEOTIDE SEQUENCE [LARGE SCALE GENOMIC DNA]</scope>
    <source>
        <strain evidence="10">CIP 111802</strain>
    </source>
</reference>
<keyword evidence="5 7" id="KW-1133">Transmembrane helix</keyword>
<feature type="transmembrane region" description="Helical" evidence="7">
    <location>
        <begin position="291"/>
        <end position="312"/>
    </location>
</feature>
<organism evidence="9 10">
    <name type="scientific">Paenibacillus allorhizosphaerae</name>
    <dbReference type="NCBI Taxonomy" id="2849866"/>
    <lineage>
        <taxon>Bacteria</taxon>
        <taxon>Bacillati</taxon>
        <taxon>Bacillota</taxon>
        <taxon>Bacilli</taxon>
        <taxon>Bacillales</taxon>
        <taxon>Paenibacillaceae</taxon>
        <taxon>Paenibacillus</taxon>
    </lineage>
</organism>
<evidence type="ECO:0000256" key="1">
    <source>
        <dbReference type="ARBA" id="ARBA00004651"/>
    </source>
</evidence>
<keyword evidence="4 7" id="KW-0812">Transmembrane</keyword>
<dbReference type="InterPro" id="IPR000515">
    <property type="entry name" value="MetI-like"/>
</dbReference>
<feature type="domain" description="ABC transmembrane type-1" evidence="8">
    <location>
        <begin position="97"/>
        <end position="312"/>
    </location>
</feature>
<dbReference type="CDD" id="cd06261">
    <property type="entry name" value="TM_PBP2"/>
    <property type="match status" value="1"/>
</dbReference>
<evidence type="ECO:0000256" key="4">
    <source>
        <dbReference type="ARBA" id="ARBA00022692"/>
    </source>
</evidence>
<keyword evidence="3" id="KW-1003">Cell membrane</keyword>
<evidence type="ECO:0000313" key="9">
    <source>
        <dbReference type="EMBL" id="CAG7654941.1"/>
    </source>
</evidence>
<evidence type="ECO:0000256" key="5">
    <source>
        <dbReference type="ARBA" id="ARBA00022989"/>
    </source>
</evidence>
<proteinExistence type="inferred from homology"/>
<dbReference type="InterPro" id="IPR050809">
    <property type="entry name" value="UgpAE/MalFG_permease"/>
</dbReference>
<gene>
    <name evidence="9" type="primary">yteP_22</name>
    <name evidence="9" type="ORF">PAECIP111802_05944</name>
</gene>
<dbReference type="PROSITE" id="PS50928">
    <property type="entry name" value="ABC_TM1"/>
    <property type="match status" value="1"/>
</dbReference>
<evidence type="ECO:0000256" key="6">
    <source>
        <dbReference type="ARBA" id="ARBA00023136"/>
    </source>
</evidence>
<comment type="subcellular location">
    <subcellularLocation>
        <location evidence="1 7">Cell membrane</location>
        <topology evidence="1 7">Multi-pass membrane protein</topology>
    </subcellularLocation>
</comment>
<evidence type="ECO:0000313" key="10">
    <source>
        <dbReference type="Proteomes" id="UP000730618"/>
    </source>
</evidence>
<feature type="transmembrane region" description="Helical" evidence="7">
    <location>
        <begin position="239"/>
        <end position="259"/>
    </location>
</feature>
<name>A0ABN7TTA8_9BACL</name>